<dbReference type="GO" id="GO:0006596">
    <property type="term" value="P:polyamine biosynthetic process"/>
    <property type="evidence" value="ECO:0007669"/>
    <property type="project" value="UniProtKB-KW"/>
</dbReference>
<feature type="transmembrane region" description="Helical" evidence="2">
    <location>
        <begin position="375"/>
        <end position="393"/>
    </location>
</feature>
<feature type="transmembrane region" description="Helical" evidence="2">
    <location>
        <begin position="213"/>
        <end position="234"/>
    </location>
</feature>
<keyword evidence="2" id="KW-0812">Transmembrane</keyword>
<dbReference type="KEGG" id="mbd:MEBOL_006844"/>
<dbReference type="AlphaFoldDB" id="A0A250IQ35"/>
<feature type="transmembrane region" description="Helical" evidence="2">
    <location>
        <begin position="246"/>
        <end position="264"/>
    </location>
</feature>
<feature type="transmembrane region" description="Helical" evidence="2">
    <location>
        <begin position="146"/>
        <end position="169"/>
    </location>
</feature>
<dbReference type="RefSeq" id="WP_095981405.1">
    <property type="nucleotide sequence ID" value="NZ_CP022163.1"/>
</dbReference>
<dbReference type="InterPro" id="IPR029063">
    <property type="entry name" value="SAM-dependent_MTases_sf"/>
</dbReference>
<keyword evidence="2" id="KW-1133">Transmembrane helix</keyword>
<feature type="transmembrane region" description="Helical" evidence="2">
    <location>
        <begin position="273"/>
        <end position="296"/>
    </location>
</feature>
<feature type="transmembrane region" description="Helical" evidence="2">
    <location>
        <begin position="9"/>
        <end position="28"/>
    </location>
</feature>
<dbReference type="CDD" id="cd02440">
    <property type="entry name" value="AdoMet_MTases"/>
    <property type="match status" value="1"/>
</dbReference>
<gene>
    <name evidence="3" type="ORF">MEBOL_006844</name>
</gene>
<feature type="transmembrane region" description="Helical" evidence="2">
    <location>
        <begin position="106"/>
        <end position="134"/>
    </location>
</feature>
<dbReference type="OrthoDB" id="8171135at2"/>
<feature type="transmembrane region" description="Helical" evidence="2">
    <location>
        <begin position="402"/>
        <end position="419"/>
    </location>
</feature>
<sequence>MNSLTPRRFLPIVALLSGWCGIAYELLYSRLLTTHLGDMFQVNAAILTSFLLGIGLGAWVSHRFVRWLWLVELGIGLYALGVAWAFGGGSQAVIEHLLPVVGHGRWTVALVAFAFAFAPALLIGFSVPLFSVYARHYLGTARSSDAFNIVYWIYNLGGAACVLAMEYGLLRALGVTWTLMLLATLNLVGALVIRSLEAPREDAEEHEPVPVRWVAALFLASALSGLYQLFLLKVTESIFGPFHENFALVLALGLAGIALGTWWAHRWRLRFEALLLGGAVAVGASVLLLQPLIHAWGYLNSAFGVTQLLSSLCKVLVLTAMGLVPLTVFGATVPSLLGQLSGARTTAGRMLAVSSFGNCLGYVLSVAVLYENLSLLLLALLFPTGLWLLALAVREKAPTPRLVPRLLPVPLVVLAAWTWSDTLMQLSYRDFASSEALARTLAGVRQTELLKRFDSALSLVRDADGEDAVIINGYRSLVSSHSGRTNLSELLVGTSPALYVSKRERAMVLGVGTGITAGATASLFPHTDGVEINPAMAEALPRFSPNNLGLLQRPGFQLLIDDGLTALARSHQRYDAIVNTVTSPLYFSSSKLYTREFFELVKSRLADGGVYSMWFDARVTPEGSRIIFQTLRESFADCHFIFLTSVYTQVVCGMKPLTPRPLPEAEWPADLTALFAAHRLGMDLNALYSHLILRQHQLFDTDWEASLNTFDRPELEFIMASASLSEKYVKPWSPLMLARADLTVPGFSGAPLSREALGLRCATLQTVSQSLDPMCRELLLKNRQPPPLSYVEHLLNWGLDAEVPRNRMALAWNLVENGQVERALGVLEGLEKSLKGDLGYEAMRWDLTLRLGRPVPDEALVSLYRAGPLVPDVRRLLVRALAQRGLDAQAYSHLDFLKRLGPLSPEEQALRESLRRKLAGGETP</sequence>
<dbReference type="Proteomes" id="UP000217289">
    <property type="component" value="Chromosome"/>
</dbReference>
<evidence type="ECO:0000256" key="2">
    <source>
        <dbReference type="SAM" id="Phobius"/>
    </source>
</evidence>
<organism evidence="3 4">
    <name type="scientific">Melittangium boletus DSM 14713</name>
    <dbReference type="NCBI Taxonomy" id="1294270"/>
    <lineage>
        <taxon>Bacteria</taxon>
        <taxon>Pseudomonadati</taxon>
        <taxon>Myxococcota</taxon>
        <taxon>Myxococcia</taxon>
        <taxon>Myxococcales</taxon>
        <taxon>Cystobacterineae</taxon>
        <taxon>Archangiaceae</taxon>
        <taxon>Melittangium</taxon>
    </lineage>
</organism>
<accession>A0A250IQ35</accession>
<keyword evidence="1" id="KW-0620">Polyamine biosynthesis</keyword>
<evidence type="ECO:0000313" key="3">
    <source>
        <dbReference type="EMBL" id="ATB33352.1"/>
    </source>
</evidence>
<evidence type="ECO:0000313" key="4">
    <source>
        <dbReference type="Proteomes" id="UP000217289"/>
    </source>
</evidence>
<keyword evidence="4" id="KW-1185">Reference proteome</keyword>
<feature type="transmembrane region" description="Helical" evidence="2">
    <location>
        <begin position="350"/>
        <end position="369"/>
    </location>
</feature>
<feature type="transmembrane region" description="Helical" evidence="2">
    <location>
        <begin position="40"/>
        <end position="60"/>
    </location>
</feature>
<name>A0A250IQ35_9BACT</name>
<feature type="transmembrane region" description="Helical" evidence="2">
    <location>
        <begin position="316"/>
        <end position="338"/>
    </location>
</feature>
<reference evidence="3 4" key="1">
    <citation type="submission" date="2017-06" db="EMBL/GenBank/DDBJ databases">
        <authorList>
            <person name="Kim H.J."/>
            <person name="Triplett B.A."/>
        </authorList>
    </citation>
    <scope>NUCLEOTIDE SEQUENCE [LARGE SCALE GENOMIC DNA]</scope>
    <source>
        <strain evidence="3 4">DSM 14713</strain>
    </source>
</reference>
<evidence type="ECO:0000256" key="1">
    <source>
        <dbReference type="ARBA" id="ARBA00023115"/>
    </source>
</evidence>
<keyword evidence="2" id="KW-0472">Membrane</keyword>
<proteinExistence type="predicted"/>
<dbReference type="PANTHER" id="PTHR43317">
    <property type="entry name" value="THERMOSPERMINE SYNTHASE ACAULIS5"/>
    <property type="match status" value="1"/>
</dbReference>
<protein>
    <submittedName>
        <fullName evidence="3">Spermine synthase</fullName>
    </submittedName>
</protein>
<feature type="transmembrane region" description="Helical" evidence="2">
    <location>
        <begin position="67"/>
        <end position="86"/>
    </location>
</feature>
<dbReference type="SUPFAM" id="SSF53335">
    <property type="entry name" value="S-adenosyl-L-methionine-dependent methyltransferases"/>
    <property type="match status" value="1"/>
</dbReference>
<dbReference type="Pfam" id="PF01564">
    <property type="entry name" value="Spermine_synth"/>
    <property type="match status" value="1"/>
</dbReference>
<dbReference type="Gene3D" id="3.40.50.150">
    <property type="entry name" value="Vaccinia Virus protein VP39"/>
    <property type="match status" value="1"/>
</dbReference>
<dbReference type="EMBL" id="CP022163">
    <property type="protein sequence ID" value="ATB33352.1"/>
    <property type="molecule type" value="Genomic_DNA"/>
</dbReference>
<dbReference type="PANTHER" id="PTHR43317:SF1">
    <property type="entry name" value="THERMOSPERMINE SYNTHASE ACAULIS5"/>
    <property type="match status" value="1"/>
</dbReference>
<feature type="transmembrane region" description="Helical" evidence="2">
    <location>
        <begin position="175"/>
        <end position="193"/>
    </location>
</feature>